<proteinExistence type="predicted"/>
<name>A0A1W1UNE1_9PAST</name>
<dbReference type="RefSeq" id="WP_143933403.1">
    <property type="nucleotide sequence ID" value="NZ_FWWV01000009.1"/>
</dbReference>
<organism evidence="1 2">
    <name type="scientific">Pasteurella testudinis DSM 23072</name>
    <dbReference type="NCBI Taxonomy" id="1122938"/>
    <lineage>
        <taxon>Bacteria</taxon>
        <taxon>Pseudomonadati</taxon>
        <taxon>Pseudomonadota</taxon>
        <taxon>Gammaproteobacteria</taxon>
        <taxon>Pasteurellales</taxon>
        <taxon>Pasteurellaceae</taxon>
        <taxon>Pasteurella</taxon>
    </lineage>
</organism>
<accession>A0A1W1UNE1</accession>
<dbReference type="Proteomes" id="UP000192408">
    <property type="component" value="Unassembled WGS sequence"/>
</dbReference>
<dbReference type="AlphaFoldDB" id="A0A1W1UNE1"/>
<gene>
    <name evidence="1" type="ORF">SAMN05660772_02055</name>
</gene>
<dbReference type="EMBL" id="FWWV01000009">
    <property type="protein sequence ID" value="SMB82321.1"/>
    <property type="molecule type" value="Genomic_DNA"/>
</dbReference>
<reference evidence="2" key="1">
    <citation type="submission" date="2017-04" db="EMBL/GenBank/DDBJ databases">
        <authorList>
            <person name="Varghese N."/>
            <person name="Submissions S."/>
        </authorList>
    </citation>
    <scope>NUCLEOTIDE SEQUENCE [LARGE SCALE GENOMIC DNA]</scope>
    <source>
        <strain evidence="2">DSM 23072</strain>
    </source>
</reference>
<evidence type="ECO:0000313" key="2">
    <source>
        <dbReference type="Proteomes" id="UP000192408"/>
    </source>
</evidence>
<sequence length="77" mass="9026">MPKVKMSFSIEVDDEILVEHSIEYQRLYNKPRLSLEQDLATNTINRMNEISSSTTINDKNWKCLFSPRCYASEIPDK</sequence>
<protein>
    <submittedName>
        <fullName evidence="1">Uncharacterized protein</fullName>
    </submittedName>
</protein>
<evidence type="ECO:0000313" key="1">
    <source>
        <dbReference type="EMBL" id="SMB82321.1"/>
    </source>
</evidence>
<keyword evidence="2" id="KW-1185">Reference proteome</keyword>